<feature type="zinc finger region" description="TRAF-type" evidence="4">
    <location>
        <begin position="26"/>
        <end position="102"/>
    </location>
</feature>
<evidence type="ECO:0000256" key="3">
    <source>
        <dbReference type="ARBA" id="ARBA00022833"/>
    </source>
</evidence>
<feature type="region of interest" description="Disordered" evidence="5">
    <location>
        <begin position="484"/>
        <end position="672"/>
    </location>
</feature>
<feature type="compositionally biased region" description="Polar residues" evidence="5">
    <location>
        <begin position="586"/>
        <end position="595"/>
    </location>
</feature>
<accession>A0A433TIJ6</accession>
<dbReference type="GO" id="GO:0005739">
    <property type="term" value="C:mitochondrion"/>
    <property type="evidence" value="ECO:0007669"/>
    <property type="project" value="TreeGrafter"/>
</dbReference>
<evidence type="ECO:0000256" key="5">
    <source>
        <dbReference type="SAM" id="MobiDB-lite"/>
    </source>
</evidence>
<feature type="region of interest" description="Disordered" evidence="5">
    <location>
        <begin position="185"/>
        <end position="222"/>
    </location>
</feature>
<dbReference type="Pfam" id="PF21366">
    <property type="entry name" value="TRAFD1-XIAF1_ZnF"/>
    <property type="match status" value="1"/>
</dbReference>
<evidence type="ECO:0000256" key="1">
    <source>
        <dbReference type="ARBA" id="ARBA00022723"/>
    </source>
</evidence>
<dbReference type="PANTHER" id="PTHR16295:SF10">
    <property type="entry name" value="EXPRESSED PROTEIN"/>
    <property type="match status" value="1"/>
</dbReference>
<dbReference type="InterPro" id="IPR049439">
    <property type="entry name" value="TRAFD1-XIAF1_Znf"/>
</dbReference>
<dbReference type="STRING" id="188477.A0A433TIJ6"/>
<dbReference type="PROSITE" id="PS50145">
    <property type="entry name" value="ZF_TRAF"/>
    <property type="match status" value="1"/>
</dbReference>
<sequence length="672" mass="75080">METGACETTFCNNCKRDISTANFVMHEMHCRRHIVLCEHCQEPVTRSEIEEHFNEFHIKLPCEKCQLTVEKDKMEQHMNSECERRPVPCEFCELSFPKNQFESHADFCGSRTECCPLCRQFVMLKDMLQHENSGCSYPPRKPSPPPQPDSNAVDLDAFSMLQMHRLLGGEDFGGPQVLPEMAPNGRRGFERNYEPPPVMGQGEGARKNGPSKNGARGARGVRREPVHKKTDVNVQRANNLSNSASGRGAFELSPDIDYDTLLALQLAHDDWLKDDQIETDGMSSEQANVEPARFETSVWSRNSSGVEQIVQDRSRQYNEEAATIPCELCEIEVPLEDYMYHVESCHVSVAAHSSLSQQDLNNEVSRQSLAADRPSIPVINNLGSPSMPRFQDFSPEIEEDFLLPCEFCEDMFPSDIIIQHQSVCQANGMATPRVTTPAYRQHQNISHQLSPVEANVLSSRPNGLHSEPSLLDFVNDLDENHFSLGCDDQQVPESTSNKYSTGARVDRFDDAVARPPRRPSKSSVSDDTVDHQTSAVAKRENSSAQRARARLNQLLQEDRDEPLAASASSRQGGTRPVRTEKKSNVDSRSVMQQLDATRVKPNKNSKSYASQSSRRSQVDSNVSRNNSSSGNSSGSGASQASGSGARSRQRANHIFSPELRLKPDHNPRPRKQ</sequence>
<feature type="domain" description="TRAF-type" evidence="6">
    <location>
        <begin position="26"/>
        <end position="102"/>
    </location>
</feature>
<keyword evidence="3 4" id="KW-0862">Zinc</keyword>
<dbReference type="PANTHER" id="PTHR16295">
    <property type="entry name" value="TRAF-TYPE ZINC FINGER PROTEIN-RELATED"/>
    <property type="match status" value="1"/>
</dbReference>
<dbReference type="EMBL" id="RQTK01000338">
    <property type="protein sequence ID" value="RUS81422.1"/>
    <property type="molecule type" value="Genomic_DNA"/>
</dbReference>
<dbReference type="Gene3D" id="3.30.40.10">
    <property type="entry name" value="Zinc/RING finger domain, C3HC4 (zinc finger)"/>
    <property type="match status" value="2"/>
</dbReference>
<gene>
    <name evidence="7" type="ORF">EGW08_010806</name>
</gene>
<evidence type="ECO:0000256" key="4">
    <source>
        <dbReference type="PROSITE-ProRule" id="PRU00207"/>
    </source>
</evidence>
<keyword evidence="2 4" id="KW-0863">Zinc-finger</keyword>
<feature type="compositionally biased region" description="Polar residues" evidence="5">
    <location>
        <begin position="491"/>
        <end position="500"/>
    </location>
</feature>
<dbReference type="InterPro" id="IPR051986">
    <property type="entry name" value="Innate_Immune_Apopt_Reg"/>
</dbReference>
<dbReference type="GO" id="GO:0008270">
    <property type="term" value="F:zinc ion binding"/>
    <property type="evidence" value="ECO:0007669"/>
    <property type="project" value="UniProtKB-KW"/>
</dbReference>
<evidence type="ECO:0000256" key="2">
    <source>
        <dbReference type="ARBA" id="ARBA00022771"/>
    </source>
</evidence>
<protein>
    <recommendedName>
        <fullName evidence="6">TRAF-type domain-containing protein</fullName>
    </recommendedName>
</protein>
<name>A0A433TIJ6_ELYCH</name>
<proteinExistence type="predicted"/>
<organism evidence="7 8">
    <name type="scientific">Elysia chlorotica</name>
    <name type="common">Eastern emerald elysia</name>
    <name type="synonym">Sea slug</name>
    <dbReference type="NCBI Taxonomy" id="188477"/>
    <lineage>
        <taxon>Eukaryota</taxon>
        <taxon>Metazoa</taxon>
        <taxon>Spiralia</taxon>
        <taxon>Lophotrochozoa</taxon>
        <taxon>Mollusca</taxon>
        <taxon>Gastropoda</taxon>
        <taxon>Heterobranchia</taxon>
        <taxon>Euthyneura</taxon>
        <taxon>Panpulmonata</taxon>
        <taxon>Sacoglossa</taxon>
        <taxon>Placobranchoidea</taxon>
        <taxon>Plakobranchidae</taxon>
        <taxon>Elysia</taxon>
    </lineage>
</organism>
<dbReference type="InterPro" id="IPR001293">
    <property type="entry name" value="Znf_TRAF"/>
</dbReference>
<dbReference type="OrthoDB" id="193703at2759"/>
<evidence type="ECO:0000313" key="8">
    <source>
        <dbReference type="Proteomes" id="UP000271974"/>
    </source>
</evidence>
<comment type="caution">
    <text evidence="7">The sequence shown here is derived from an EMBL/GenBank/DDBJ whole genome shotgun (WGS) entry which is preliminary data.</text>
</comment>
<feature type="compositionally biased region" description="Pro residues" evidence="5">
    <location>
        <begin position="139"/>
        <end position="148"/>
    </location>
</feature>
<dbReference type="Proteomes" id="UP000271974">
    <property type="component" value="Unassembled WGS sequence"/>
</dbReference>
<dbReference type="AlphaFoldDB" id="A0A433TIJ6"/>
<dbReference type="InterPro" id="IPR013083">
    <property type="entry name" value="Znf_RING/FYVE/PHD"/>
</dbReference>
<reference evidence="7 8" key="1">
    <citation type="submission" date="2019-01" db="EMBL/GenBank/DDBJ databases">
        <title>A draft genome assembly of the solar-powered sea slug Elysia chlorotica.</title>
        <authorList>
            <person name="Cai H."/>
            <person name="Li Q."/>
            <person name="Fang X."/>
            <person name="Li J."/>
            <person name="Curtis N.E."/>
            <person name="Altenburger A."/>
            <person name="Shibata T."/>
            <person name="Feng M."/>
            <person name="Maeda T."/>
            <person name="Schwartz J.A."/>
            <person name="Shigenobu S."/>
            <person name="Lundholm N."/>
            <person name="Nishiyama T."/>
            <person name="Yang H."/>
            <person name="Hasebe M."/>
            <person name="Li S."/>
            <person name="Pierce S.K."/>
            <person name="Wang J."/>
        </authorList>
    </citation>
    <scope>NUCLEOTIDE SEQUENCE [LARGE SCALE GENOMIC DNA]</scope>
    <source>
        <strain evidence="7">EC2010</strain>
        <tissue evidence="7">Whole organism of an adult</tissue>
    </source>
</reference>
<evidence type="ECO:0000259" key="6">
    <source>
        <dbReference type="PROSITE" id="PS50145"/>
    </source>
</evidence>
<evidence type="ECO:0000313" key="7">
    <source>
        <dbReference type="EMBL" id="RUS81422.1"/>
    </source>
</evidence>
<keyword evidence="8" id="KW-1185">Reference proteome</keyword>
<feature type="compositionally biased region" description="Basic and acidic residues" evidence="5">
    <location>
        <begin position="659"/>
        <end position="672"/>
    </location>
</feature>
<feature type="compositionally biased region" description="Low complexity" evidence="5">
    <location>
        <begin position="602"/>
        <end position="646"/>
    </location>
</feature>
<keyword evidence="1 4" id="KW-0479">Metal-binding</keyword>
<feature type="region of interest" description="Disordered" evidence="5">
    <location>
        <begin position="132"/>
        <end position="151"/>
    </location>
</feature>